<gene>
    <name evidence="2" type="ORF">FMOSSE_LOCUS512</name>
</gene>
<feature type="region of interest" description="Disordered" evidence="1">
    <location>
        <begin position="48"/>
        <end position="68"/>
    </location>
</feature>
<dbReference type="AlphaFoldDB" id="A0A9N8V2K8"/>
<organism evidence="2 3">
    <name type="scientific">Funneliformis mosseae</name>
    <name type="common">Endomycorrhizal fungus</name>
    <name type="synonym">Glomus mosseae</name>
    <dbReference type="NCBI Taxonomy" id="27381"/>
    <lineage>
        <taxon>Eukaryota</taxon>
        <taxon>Fungi</taxon>
        <taxon>Fungi incertae sedis</taxon>
        <taxon>Mucoromycota</taxon>
        <taxon>Glomeromycotina</taxon>
        <taxon>Glomeromycetes</taxon>
        <taxon>Glomerales</taxon>
        <taxon>Glomeraceae</taxon>
        <taxon>Funneliformis</taxon>
    </lineage>
</organism>
<proteinExistence type="predicted"/>
<comment type="caution">
    <text evidence="2">The sequence shown here is derived from an EMBL/GenBank/DDBJ whole genome shotgun (WGS) entry which is preliminary data.</text>
</comment>
<dbReference type="EMBL" id="CAJVPP010000047">
    <property type="protein sequence ID" value="CAG8437408.1"/>
    <property type="molecule type" value="Genomic_DNA"/>
</dbReference>
<evidence type="ECO:0000313" key="2">
    <source>
        <dbReference type="EMBL" id="CAG8437408.1"/>
    </source>
</evidence>
<name>A0A9N8V2K8_FUNMO</name>
<dbReference type="Proteomes" id="UP000789375">
    <property type="component" value="Unassembled WGS sequence"/>
</dbReference>
<accession>A0A9N8V2K8</accession>
<reference evidence="2" key="1">
    <citation type="submission" date="2021-06" db="EMBL/GenBank/DDBJ databases">
        <authorList>
            <person name="Kallberg Y."/>
            <person name="Tangrot J."/>
            <person name="Rosling A."/>
        </authorList>
    </citation>
    <scope>NUCLEOTIDE SEQUENCE</scope>
    <source>
        <strain evidence="2">87-6 pot B 2015</strain>
    </source>
</reference>
<evidence type="ECO:0000256" key="1">
    <source>
        <dbReference type="SAM" id="MobiDB-lite"/>
    </source>
</evidence>
<feature type="compositionally biased region" description="Basic and acidic residues" evidence="1">
    <location>
        <begin position="58"/>
        <end position="68"/>
    </location>
</feature>
<keyword evidence="3" id="KW-1185">Reference proteome</keyword>
<protein>
    <submittedName>
        <fullName evidence="2">6183_t:CDS:1</fullName>
    </submittedName>
</protein>
<evidence type="ECO:0000313" key="3">
    <source>
        <dbReference type="Proteomes" id="UP000789375"/>
    </source>
</evidence>
<sequence>MKENGYKKESALTVIKLSPQKIKNLYHKNMVFGKLDIKNVPVTYQKPVTGKSSFKQSRGIDEGSKDGL</sequence>